<evidence type="ECO:0000313" key="2">
    <source>
        <dbReference type="EMBL" id="KDA54775.1"/>
    </source>
</evidence>
<evidence type="ECO:0000256" key="1">
    <source>
        <dbReference type="SAM" id="Phobius"/>
    </source>
</evidence>
<dbReference type="EMBL" id="JMFG01000004">
    <property type="protein sequence ID" value="KDA54775.1"/>
    <property type="molecule type" value="Genomic_DNA"/>
</dbReference>
<gene>
    <name evidence="2" type="ORF">EG19_08990</name>
</gene>
<accession>A0A062Y1X0</accession>
<feature type="transmembrane region" description="Helical" evidence="1">
    <location>
        <begin position="37"/>
        <end position="54"/>
    </location>
</feature>
<reference evidence="2 3" key="1">
    <citation type="submission" date="2014-04" db="EMBL/GenBank/DDBJ databases">
        <title>The Genome Sequence of Thermoanaerobaculum aquaticum MP-01, The First Cultivated Group 23 Acidobacterium.</title>
        <authorList>
            <person name="Stamps B.W."/>
            <person name="Losey N.A."/>
            <person name="Lawson P.A."/>
            <person name="Stevenson B.S."/>
        </authorList>
    </citation>
    <scope>NUCLEOTIDE SEQUENCE [LARGE SCALE GENOMIC DNA]</scope>
    <source>
        <strain evidence="2 3">MP-01</strain>
    </source>
</reference>
<name>A0A062Y1X0_9BACT</name>
<proteinExistence type="predicted"/>
<organism evidence="2 3">
    <name type="scientific">Thermoanaerobaculum aquaticum</name>
    <dbReference type="NCBI Taxonomy" id="1312852"/>
    <lineage>
        <taxon>Bacteria</taxon>
        <taxon>Pseudomonadati</taxon>
        <taxon>Acidobacteriota</taxon>
        <taxon>Thermoanaerobaculia</taxon>
        <taxon>Thermoanaerobaculales</taxon>
        <taxon>Thermoanaerobaculaceae</taxon>
        <taxon>Thermoanaerobaculum</taxon>
    </lineage>
</organism>
<protein>
    <recommendedName>
        <fullName evidence="4">DUF2232 domain-containing protein</fullName>
    </recommendedName>
</protein>
<feature type="transmembrane region" description="Helical" evidence="1">
    <location>
        <begin position="217"/>
        <end position="242"/>
    </location>
</feature>
<feature type="transmembrane region" description="Helical" evidence="1">
    <location>
        <begin position="155"/>
        <end position="176"/>
    </location>
</feature>
<keyword evidence="1" id="KW-0812">Transmembrane</keyword>
<sequence>MSLLFYGALFLVPLIGGFVALLSPLPLVRELALGRPAFAAWGWVLVVLVGAAFLAPSSWLTLAVTGYLLVAVWPTVSVEVWQRRPWSTGRWLAILTLGAWAVASSVAAAFLGPERVAEELPQLMVRWMLGHQQTAKLWGLGESELLQAVAGMLGYLTPFLVAIYVMGVGLLLWSKLPLLGFAQGRESFLAYVSEEWLPLGFVVGGLGWVFAPGAWGWLAANLLACVLALYFVHGTAIILAYLGPRWGSSRWVRMAVVVLGIQVPIAFIYAGLGLLDSFVRLRPSSDNEGSSS</sequence>
<feature type="transmembrane region" description="Helical" evidence="1">
    <location>
        <begin position="92"/>
        <end position="111"/>
    </location>
</feature>
<evidence type="ECO:0008006" key="4">
    <source>
        <dbReference type="Google" id="ProtNLM"/>
    </source>
</evidence>
<dbReference type="AlphaFoldDB" id="A0A062Y1X0"/>
<feature type="transmembrane region" description="Helical" evidence="1">
    <location>
        <begin position="188"/>
        <end position="211"/>
    </location>
</feature>
<dbReference type="Proteomes" id="UP000027284">
    <property type="component" value="Unassembled WGS sequence"/>
</dbReference>
<keyword evidence="3" id="KW-1185">Reference proteome</keyword>
<evidence type="ECO:0000313" key="3">
    <source>
        <dbReference type="Proteomes" id="UP000027284"/>
    </source>
</evidence>
<comment type="caution">
    <text evidence="2">The sequence shown here is derived from an EMBL/GenBank/DDBJ whole genome shotgun (WGS) entry which is preliminary data.</text>
</comment>
<feature type="transmembrane region" description="Helical" evidence="1">
    <location>
        <begin position="60"/>
        <end position="80"/>
    </location>
</feature>
<feature type="transmembrane region" description="Helical" evidence="1">
    <location>
        <begin position="254"/>
        <end position="275"/>
    </location>
</feature>
<feature type="transmembrane region" description="Helical" evidence="1">
    <location>
        <begin position="6"/>
        <end position="25"/>
    </location>
</feature>
<keyword evidence="1" id="KW-1133">Transmembrane helix</keyword>
<dbReference type="STRING" id="1312852.EG19_08990"/>
<keyword evidence="1" id="KW-0472">Membrane</keyword>